<reference evidence="2" key="1">
    <citation type="journal article" date="2019" name="MBio">
        <title>Virus Genomes from Deep Sea Sediments Expand the Ocean Megavirome and Support Independent Origins of Viral Gigantism.</title>
        <authorList>
            <person name="Backstrom D."/>
            <person name="Yutin N."/>
            <person name="Jorgensen S.L."/>
            <person name="Dharamshi J."/>
            <person name="Homa F."/>
            <person name="Zaremba-Niedwiedzka K."/>
            <person name="Spang A."/>
            <person name="Wolf Y.I."/>
            <person name="Koonin E.V."/>
            <person name="Ettema T.J."/>
        </authorList>
    </citation>
    <scope>NUCLEOTIDE SEQUENCE</scope>
</reference>
<sequence length="263" mass="30504">MYSKIEEAYPQDKYIDKYSKENNKRHNINKFKSSSIKSVENERYKLGVIPPHAIDDEHFPPNINQKFFNAQGDMENNPYLCNVAESRLRTLDKMYQNKNIVPIRGTKISDLNKRHIATNNLSMNDLSMLDSPSMSSDMSFLHKGSINNKSTHRHDYYIKKFIQQIVDDDMMSMTSSQDNDVYDHIKKCKYCKSQINEKLKQHYKNKKNPSTKPISQNIINPKSTPTKILGYNIKEIIIIILIGLCSIFIFDLFVNIGKKIGGN</sequence>
<accession>A0A481YZU0</accession>
<gene>
    <name evidence="2" type="ORF">LCMiAC01_00190</name>
</gene>
<keyword evidence="1" id="KW-1133">Transmembrane helix</keyword>
<keyword evidence="1" id="KW-0812">Transmembrane</keyword>
<keyword evidence="1" id="KW-0472">Membrane</keyword>
<organism evidence="2">
    <name type="scientific">Mimivirus LCMiAC01</name>
    <dbReference type="NCBI Taxonomy" id="2506608"/>
    <lineage>
        <taxon>Viruses</taxon>
        <taxon>Varidnaviria</taxon>
        <taxon>Bamfordvirae</taxon>
        <taxon>Nucleocytoviricota</taxon>
        <taxon>Megaviricetes</taxon>
        <taxon>Imitervirales</taxon>
        <taxon>Mimiviridae</taxon>
        <taxon>Klosneuvirinae</taxon>
    </lineage>
</organism>
<evidence type="ECO:0000313" key="2">
    <source>
        <dbReference type="EMBL" id="QBK88355.1"/>
    </source>
</evidence>
<proteinExistence type="predicted"/>
<name>A0A481YZU0_9VIRU</name>
<protein>
    <submittedName>
        <fullName evidence="2">Uncharacterized protein</fullName>
    </submittedName>
</protein>
<dbReference type="EMBL" id="MK500388">
    <property type="protein sequence ID" value="QBK88355.1"/>
    <property type="molecule type" value="Genomic_DNA"/>
</dbReference>
<feature type="transmembrane region" description="Helical" evidence="1">
    <location>
        <begin position="236"/>
        <end position="254"/>
    </location>
</feature>
<evidence type="ECO:0000256" key="1">
    <source>
        <dbReference type="SAM" id="Phobius"/>
    </source>
</evidence>